<reference evidence="3 4" key="1">
    <citation type="submission" date="2019-02" db="EMBL/GenBank/DDBJ databases">
        <title>Aquabacterium sp. strain KMB7.</title>
        <authorList>
            <person name="Chen W.-M."/>
        </authorList>
    </citation>
    <scope>NUCLEOTIDE SEQUENCE [LARGE SCALE GENOMIC DNA]</scope>
    <source>
        <strain evidence="3 4">KMB7</strain>
    </source>
</reference>
<dbReference type="Gene3D" id="3.60.21.70">
    <property type="entry name" value="PhoD-like phosphatase"/>
    <property type="match status" value="1"/>
</dbReference>
<dbReference type="InterPro" id="IPR052900">
    <property type="entry name" value="Phospholipid_Metab_Enz"/>
</dbReference>
<organism evidence="3 4">
    <name type="scientific">Aquabacterium lacunae</name>
    <dbReference type="NCBI Taxonomy" id="2528630"/>
    <lineage>
        <taxon>Bacteria</taxon>
        <taxon>Pseudomonadati</taxon>
        <taxon>Pseudomonadota</taxon>
        <taxon>Betaproteobacteria</taxon>
        <taxon>Burkholderiales</taxon>
        <taxon>Aquabacterium</taxon>
    </lineage>
</organism>
<dbReference type="PANTHER" id="PTHR43606:SF2">
    <property type="entry name" value="ALKALINE PHOSPHATASE FAMILY PROTEIN (AFU_ORTHOLOGUE AFUA_5G03860)"/>
    <property type="match status" value="1"/>
</dbReference>
<evidence type="ECO:0000313" key="3">
    <source>
        <dbReference type="EMBL" id="TBO31397.1"/>
    </source>
</evidence>
<evidence type="ECO:0000259" key="1">
    <source>
        <dbReference type="Pfam" id="PF09423"/>
    </source>
</evidence>
<dbReference type="PANTHER" id="PTHR43606">
    <property type="entry name" value="PHOSPHATASE, PUTATIVE (AFU_ORTHOLOGUE AFUA_6G08710)-RELATED"/>
    <property type="match status" value="1"/>
</dbReference>
<dbReference type="AlphaFoldDB" id="A0A4Q9H2U0"/>
<dbReference type="InterPro" id="IPR018946">
    <property type="entry name" value="PhoD-like_MPP"/>
</dbReference>
<dbReference type="InterPro" id="IPR029052">
    <property type="entry name" value="Metallo-depent_PP-like"/>
</dbReference>
<sequence>MHRRDFLRQANWLAASMAWQQVFAREPARAVQATRAAWLAWQAPPEVFALGVASGDPGPGSVVLWTRLAPKPLQPEGGMPDHPVAVTWFVSRDERGLDVVQSGEVVTDTARAHSVHVEVKGLAGAATYHYGFVAGGVRSPVGRTRTAPMPQQEVPRLRLALASCQHYEQGAYTAHRDIARQDLDVVVFVGDYIYEGPAHHRRRRRAHPIDVEALEFSLPAYRMHHASYKLDPDLRASHAAHPWLMVWDDHEVFNDYDGQSAEDWTPEQFLQVRARAYQAYFEHTPLSPTRAPVAGHSPFHALRPWGRLATFWLLDTRQFRAPQPCHDVVHAPYRGRLLWRCDAAQTAARSLLGSAQEHWLADTLATSQSAWRLIVQTTQLSPGGFGTPWGPLAYADGWDAFPQARERLMRAIAEPRVPDVVVLGGDVHRHVAANLRLRPGDVASPIVASEFVTSSISSQGLSELLTAWMKRSNPDMLHARSDERGYALIDVDPQRVLCEFRATPHPVRADSIFHAQARYEVRRGVPGPQRVLAAHAVNVPASEPPAT</sequence>
<dbReference type="Proteomes" id="UP000292120">
    <property type="component" value="Unassembled WGS sequence"/>
</dbReference>
<dbReference type="Pfam" id="PF09423">
    <property type="entry name" value="PhoD"/>
    <property type="match status" value="1"/>
</dbReference>
<evidence type="ECO:0000259" key="2">
    <source>
        <dbReference type="Pfam" id="PF16655"/>
    </source>
</evidence>
<dbReference type="EMBL" id="SIXI01000003">
    <property type="protein sequence ID" value="TBO31397.1"/>
    <property type="molecule type" value="Genomic_DNA"/>
</dbReference>
<proteinExistence type="predicted"/>
<accession>A0A4Q9H2U0</accession>
<feature type="domain" description="PhoD-like phosphatase metallophosphatase" evidence="1">
    <location>
        <begin position="159"/>
        <end position="499"/>
    </location>
</feature>
<dbReference type="InterPro" id="IPR032093">
    <property type="entry name" value="PhoD_N"/>
</dbReference>
<dbReference type="Pfam" id="PF16655">
    <property type="entry name" value="PhoD_N"/>
    <property type="match status" value="1"/>
</dbReference>
<evidence type="ECO:0000313" key="4">
    <source>
        <dbReference type="Proteomes" id="UP000292120"/>
    </source>
</evidence>
<feature type="domain" description="Phospholipase D N-terminal" evidence="2">
    <location>
        <begin position="50"/>
        <end position="146"/>
    </location>
</feature>
<dbReference type="InterPro" id="IPR038607">
    <property type="entry name" value="PhoD-like_sf"/>
</dbReference>
<protein>
    <submittedName>
        <fullName evidence="3">Phosphodiesterase</fullName>
    </submittedName>
</protein>
<gene>
    <name evidence="3" type="ORF">EYS42_09180</name>
</gene>
<comment type="caution">
    <text evidence="3">The sequence shown here is derived from an EMBL/GenBank/DDBJ whole genome shotgun (WGS) entry which is preliminary data.</text>
</comment>
<dbReference type="Gene3D" id="2.60.40.380">
    <property type="entry name" value="Purple acid phosphatase-like, N-terminal"/>
    <property type="match status" value="1"/>
</dbReference>
<keyword evidence="4" id="KW-1185">Reference proteome</keyword>
<dbReference type="CDD" id="cd07389">
    <property type="entry name" value="MPP_PhoD"/>
    <property type="match status" value="1"/>
</dbReference>
<dbReference type="RefSeq" id="WP_130967851.1">
    <property type="nucleotide sequence ID" value="NZ_SIXI01000003.1"/>
</dbReference>
<dbReference type="SUPFAM" id="SSF56300">
    <property type="entry name" value="Metallo-dependent phosphatases"/>
    <property type="match status" value="1"/>
</dbReference>
<name>A0A4Q9H2U0_9BURK</name>
<dbReference type="OrthoDB" id="327733at2"/>